<dbReference type="EMBL" id="CAJPIZ010004046">
    <property type="protein sequence ID" value="CAG2107106.1"/>
    <property type="molecule type" value="Genomic_DNA"/>
</dbReference>
<evidence type="ECO:0000256" key="4">
    <source>
        <dbReference type="ARBA" id="ARBA00022692"/>
    </source>
</evidence>
<comment type="function">
    <text evidence="9">Essential component of the vacuolar proton pump (V-ATPase), a multimeric enzyme that catalyzes the translocation of protons across the membranes. Required for assembly and activity of the V-ATPase.</text>
</comment>
<evidence type="ECO:0000256" key="9">
    <source>
        <dbReference type="RuleBase" id="RU361189"/>
    </source>
</evidence>
<keyword evidence="8 9" id="KW-0472">Membrane</keyword>
<protein>
    <recommendedName>
        <fullName evidence="9">V-type proton ATPase subunit a</fullName>
    </recommendedName>
</protein>
<keyword evidence="12" id="KW-1185">Reference proteome</keyword>
<keyword evidence="10" id="KW-0175">Coiled coil</keyword>
<accession>A0A7R9PZH9</accession>
<evidence type="ECO:0000256" key="2">
    <source>
        <dbReference type="ARBA" id="ARBA00009904"/>
    </source>
</evidence>
<dbReference type="GO" id="GO:0051117">
    <property type="term" value="F:ATPase binding"/>
    <property type="evidence" value="ECO:0007669"/>
    <property type="project" value="TreeGrafter"/>
</dbReference>
<dbReference type="OrthoDB" id="6412104at2759"/>
<proteinExistence type="inferred from homology"/>
<dbReference type="Pfam" id="PF01496">
    <property type="entry name" value="V_ATPase_I"/>
    <property type="match status" value="1"/>
</dbReference>
<dbReference type="InterPro" id="IPR026028">
    <property type="entry name" value="V-type_ATPase_116kDa_su_euka"/>
</dbReference>
<feature type="transmembrane region" description="Helical" evidence="9">
    <location>
        <begin position="381"/>
        <end position="405"/>
    </location>
</feature>
<evidence type="ECO:0000313" key="11">
    <source>
        <dbReference type="EMBL" id="CAD7626676.1"/>
    </source>
</evidence>
<keyword evidence="6 9" id="KW-1133">Transmembrane helix</keyword>
<comment type="subcellular location">
    <subcellularLocation>
        <location evidence="1">Membrane</location>
        <topology evidence="1">Multi-pass membrane protein</topology>
    </subcellularLocation>
</comment>
<feature type="coiled-coil region" evidence="10">
    <location>
        <begin position="36"/>
        <end position="113"/>
    </location>
</feature>
<evidence type="ECO:0000256" key="7">
    <source>
        <dbReference type="ARBA" id="ARBA00023065"/>
    </source>
</evidence>
<keyword evidence="5 9" id="KW-0375">Hydrogen ion transport</keyword>
<dbReference type="InterPro" id="IPR002490">
    <property type="entry name" value="V-ATPase_116kDa_su"/>
</dbReference>
<evidence type="ECO:0000256" key="6">
    <source>
        <dbReference type="ARBA" id="ARBA00022989"/>
    </source>
</evidence>
<feature type="transmembrane region" description="Helical" evidence="9">
    <location>
        <begin position="614"/>
        <end position="637"/>
    </location>
</feature>
<feature type="transmembrane region" description="Helical" evidence="9">
    <location>
        <begin position="545"/>
        <end position="565"/>
    </location>
</feature>
<dbReference type="PANTHER" id="PTHR11629">
    <property type="entry name" value="VACUOLAR PROTON ATPASES"/>
    <property type="match status" value="1"/>
</dbReference>
<evidence type="ECO:0000256" key="1">
    <source>
        <dbReference type="ARBA" id="ARBA00004141"/>
    </source>
</evidence>
<evidence type="ECO:0000256" key="5">
    <source>
        <dbReference type="ARBA" id="ARBA00022781"/>
    </source>
</evidence>
<keyword evidence="4 9" id="KW-0812">Transmembrane</keyword>
<name>A0A7R9PZH9_9ACAR</name>
<evidence type="ECO:0000256" key="10">
    <source>
        <dbReference type="SAM" id="Coils"/>
    </source>
</evidence>
<sequence>MVKDNDQRIQKPVFVLIDTLVCLKLNPDVNAFQRKFVNEVRRCDEMERKLRYLEKEIKRDGIPMLDIGDNPEAPQPREMIDLEATFEKLENELKEVNTNAEALKKTYLELSELRHILKKTQQFFDEVDHTIQMQDGGMQDESIQLLGEEGLRAGGQQAMKLGKLAYNTAQTSPLQNLRQAEIEAPLEDPHTGDNVYKSVFIIFFQGEQLKSRVKKICEGFRATLYPCPETPSDRREMIGGVVSRIEDLNTVLSQTTEHRHRVLVAAAKNIKNWFVKVRKIKAVYHTLNMFNLDVTQKCLIAECWSAVDDLERIQMALRRGTERSGSSVPSILNRMETHEVPPTYNRTTKVTRGFQAIVDAYGVATYREVNPAPFTLITFPFLFAVMFGDAGHGVLMTLFGLWMVLKERNLIQQKSTNEIWLTFFNGRYIILLMGSFSIYTGLMYNDIFSKSLNIFGSSWKAIKPSGNLYNHSHYILDPQTQYDGGPYFFGIDPVWQVSENKILFLNSYKMKLSVILGVGQMLFGVILSFWNHKYFQNRLNIMCEFIPQMIFLLSIFGYMNLMIVAKWFKYDSRNSGCAPSILINLINMFLYKYVDDDDDVPACYLKDWYAGQKFFQTILLLAALGCIPWMLFVKPYILKKQHELRERFHPGNEVMVDGEPAGDTTITIEPAAQSGGGDHGSGVAFDMQEIFIHQAIHTIEYCLGSISHTASYLRLWALSLAHAQLSEVLWSMVMRIGLNGTGISGGIVMYLIFGFWAGLTVSVLLVMEGLSAFLHALRLHWVEFQSKFYSGTGYSFQPFSFEVILEQTAQESAAETT</sequence>
<dbReference type="GO" id="GO:0046961">
    <property type="term" value="F:proton-transporting ATPase activity, rotational mechanism"/>
    <property type="evidence" value="ECO:0007669"/>
    <property type="project" value="InterPro"/>
</dbReference>
<dbReference type="GO" id="GO:0005886">
    <property type="term" value="C:plasma membrane"/>
    <property type="evidence" value="ECO:0007669"/>
    <property type="project" value="TreeGrafter"/>
</dbReference>
<keyword evidence="3 9" id="KW-0813">Transport</keyword>
<organism evidence="11">
    <name type="scientific">Medioppia subpectinata</name>
    <dbReference type="NCBI Taxonomy" id="1979941"/>
    <lineage>
        <taxon>Eukaryota</taxon>
        <taxon>Metazoa</taxon>
        <taxon>Ecdysozoa</taxon>
        <taxon>Arthropoda</taxon>
        <taxon>Chelicerata</taxon>
        <taxon>Arachnida</taxon>
        <taxon>Acari</taxon>
        <taxon>Acariformes</taxon>
        <taxon>Sarcoptiformes</taxon>
        <taxon>Oribatida</taxon>
        <taxon>Brachypylina</taxon>
        <taxon>Oppioidea</taxon>
        <taxon>Oppiidae</taxon>
        <taxon>Medioppia</taxon>
    </lineage>
</organism>
<comment type="similarity">
    <text evidence="2 9">Belongs to the V-ATPase 116 kDa subunit family.</text>
</comment>
<evidence type="ECO:0000313" key="12">
    <source>
        <dbReference type="Proteomes" id="UP000759131"/>
    </source>
</evidence>
<feature type="transmembrane region" description="Helical" evidence="9">
    <location>
        <begin position="512"/>
        <end position="530"/>
    </location>
</feature>
<reference evidence="11" key="1">
    <citation type="submission" date="2020-11" db="EMBL/GenBank/DDBJ databases">
        <authorList>
            <person name="Tran Van P."/>
        </authorList>
    </citation>
    <scope>NUCLEOTIDE SEQUENCE</scope>
</reference>
<evidence type="ECO:0000256" key="8">
    <source>
        <dbReference type="ARBA" id="ARBA00023136"/>
    </source>
</evidence>
<dbReference type="GO" id="GO:0000220">
    <property type="term" value="C:vacuolar proton-transporting V-type ATPase, V0 domain"/>
    <property type="evidence" value="ECO:0007669"/>
    <property type="project" value="InterPro"/>
</dbReference>
<evidence type="ECO:0000256" key="3">
    <source>
        <dbReference type="ARBA" id="ARBA00022448"/>
    </source>
</evidence>
<dbReference type="PIRSF" id="PIRSF001293">
    <property type="entry name" value="ATP6V0A1"/>
    <property type="match status" value="1"/>
</dbReference>
<dbReference type="GO" id="GO:0007035">
    <property type="term" value="P:vacuolar acidification"/>
    <property type="evidence" value="ECO:0007669"/>
    <property type="project" value="TreeGrafter"/>
</dbReference>
<gene>
    <name evidence="11" type="ORF">OSB1V03_LOCUS7109</name>
</gene>
<feature type="transmembrane region" description="Helical" evidence="9">
    <location>
        <begin position="750"/>
        <end position="777"/>
    </location>
</feature>
<keyword evidence="7 9" id="KW-0406">Ion transport</keyword>
<dbReference type="AlphaFoldDB" id="A0A7R9PZH9"/>
<dbReference type="PANTHER" id="PTHR11629:SF63">
    <property type="entry name" value="V-TYPE PROTON ATPASE SUBUNIT A"/>
    <property type="match status" value="1"/>
</dbReference>
<dbReference type="EMBL" id="OC858621">
    <property type="protein sequence ID" value="CAD7626676.1"/>
    <property type="molecule type" value="Genomic_DNA"/>
</dbReference>
<dbReference type="Proteomes" id="UP000759131">
    <property type="component" value="Unassembled WGS sequence"/>
</dbReference>